<dbReference type="AlphaFoldDB" id="A0A8J3VHY1"/>
<keyword evidence="2" id="KW-0812">Transmembrane</keyword>
<protein>
    <submittedName>
        <fullName evidence="3">Uncharacterized protein</fullName>
    </submittedName>
</protein>
<feature type="region of interest" description="Disordered" evidence="1">
    <location>
        <begin position="334"/>
        <end position="392"/>
    </location>
</feature>
<dbReference type="EMBL" id="BONY01000032">
    <property type="protein sequence ID" value="GIH06985.1"/>
    <property type="molecule type" value="Genomic_DNA"/>
</dbReference>
<evidence type="ECO:0000313" key="3">
    <source>
        <dbReference type="EMBL" id="GIH06985.1"/>
    </source>
</evidence>
<evidence type="ECO:0000256" key="1">
    <source>
        <dbReference type="SAM" id="MobiDB-lite"/>
    </source>
</evidence>
<feature type="transmembrane region" description="Helical" evidence="2">
    <location>
        <begin position="232"/>
        <end position="251"/>
    </location>
</feature>
<keyword evidence="2" id="KW-0472">Membrane</keyword>
<dbReference type="Proteomes" id="UP000612899">
    <property type="component" value="Unassembled WGS sequence"/>
</dbReference>
<evidence type="ECO:0000313" key="4">
    <source>
        <dbReference type="Proteomes" id="UP000612899"/>
    </source>
</evidence>
<keyword evidence="4" id="KW-1185">Reference proteome</keyword>
<gene>
    <name evidence="3" type="ORF">Rhe02_50520</name>
</gene>
<feature type="compositionally biased region" description="Low complexity" evidence="1">
    <location>
        <begin position="346"/>
        <end position="360"/>
    </location>
</feature>
<feature type="region of interest" description="Disordered" evidence="1">
    <location>
        <begin position="124"/>
        <end position="176"/>
    </location>
</feature>
<feature type="compositionally biased region" description="Polar residues" evidence="1">
    <location>
        <begin position="126"/>
        <end position="158"/>
    </location>
</feature>
<comment type="caution">
    <text evidence="3">The sequence shown here is derived from an EMBL/GenBank/DDBJ whole genome shotgun (WGS) entry which is preliminary data.</text>
</comment>
<reference evidence="3" key="1">
    <citation type="submission" date="2021-01" db="EMBL/GenBank/DDBJ databases">
        <title>Whole genome shotgun sequence of Rhizocola hellebori NBRC 109834.</title>
        <authorList>
            <person name="Komaki H."/>
            <person name="Tamura T."/>
        </authorList>
    </citation>
    <scope>NUCLEOTIDE SEQUENCE</scope>
    <source>
        <strain evidence="3">NBRC 109834</strain>
    </source>
</reference>
<evidence type="ECO:0000256" key="2">
    <source>
        <dbReference type="SAM" id="Phobius"/>
    </source>
</evidence>
<organism evidence="3 4">
    <name type="scientific">Rhizocola hellebori</name>
    <dbReference type="NCBI Taxonomy" id="1392758"/>
    <lineage>
        <taxon>Bacteria</taxon>
        <taxon>Bacillati</taxon>
        <taxon>Actinomycetota</taxon>
        <taxon>Actinomycetes</taxon>
        <taxon>Micromonosporales</taxon>
        <taxon>Micromonosporaceae</taxon>
        <taxon>Rhizocola</taxon>
    </lineage>
</organism>
<proteinExistence type="predicted"/>
<name>A0A8J3VHY1_9ACTN</name>
<keyword evidence="2" id="KW-1133">Transmembrane helix</keyword>
<dbReference type="RefSeq" id="WP_203910790.1">
    <property type="nucleotide sequence ID" value="NZ_BONY01000032.1"/>
</dbReference>
<sequence length="392" mass="40962">MRVLRVVLGILTLLLATPVLVAGAVGWWTMQHRSPDGAFKADLAPLSAENRVVVVPDVDAVLRRDAPFARADQTELRLTADSGSFVGMATPADLAAYLTGVNYTEISGVSLGRGPLAIQTRAIAAPSQQPTAPSDQPTANTGDQPTAPSDQPTANTGDQPAASGDQPAATGGQLAPPSAQQFWLRAATGELRWTPTTDRDRHLALIVVAPPGDAPIRLSVALTAGWLNSTTWGLLILGPVLLLLGLAALAWPQRPREIVYVVDAPTASAGFTLPAPRSLPHLFRRPALPASDLPITPIPAPTSAAGIPVAGGAPAPSAYTATPISPDAPPSLPTQFTFQPSPPFQPELTWPPAEPPTTTESAREIPTQELPTIDAENPMPTEGMQLHFAKPQ</sequence>
<accession>A0A8J3VHY1</accession>